<sequence>MAASAFYPVQYDVVQDFEPISFVSISRLWLVAKIAFPPRDITELIAWLKANPNRASAASVGTGSAAHICGIHFQNLTGTQFQFVFYRGGGPAYQDLVAGHVDLMCAEASATLPLLRDGKIKAYGV</sequence>
<reference evidence="1" key="1">
    <citation type="journal article" date="2014" name="Front. Microbiol.">
        <title>High frequency of phylogenetically diverse reductive dehalogenase-homologous genes in deep subseafloor sedimentary metagenomes.</title>
        <authorList>
            <person name="Kawai M."/>
            <person name="Futagami T."/>
            <person name="Toyoda A."/>
            <person name="Takaki Y."/>
            <person name="Nishi S."/>
            <person name="Hori S."/>
            <person name="Arai W."/>
            <person name="Tsubouchi T."/>
            <person name="Morono Y."/>
            <person name="Uchiyama I."/>
            <person name="Ito T."/>
            <person name="Fujiyama A."/>
            <person name="Inagaki F."/>
            <person name="Takami H."/>
        </authorList>
    </citation>
    <scope>NUCLEOTIDE SEQUENCE</scope>
    <source>
        <strain evidence="1">Expedition CK06-06</strain>
    </source>
</reference>
<accession>X1EF57</accession>
<dbReference type="Pfam" id="PF03401">
    <property type="entry name" value="TctC"/>
    <property type="match status" value="1"/>
</dbReference>
<proteinExistence type="predicted"/>
<dbReference type="AlphaFoldDB" id="X1EF57"/>
<evidence type="ECO:0008006" key="2">
    <source>
        <dbReference type="Google" id="ProtNLM"/>
    </source>
</evidence>
<dbReference type="PANTHER" id="PTHR42928">
    <property type="entry name" value="TRICARBOXYLATE-BINDING PROTEIN"/>
    <property type="match status" value="1"/>
</dbReference>
<evidence type="ECO:0000313" key="1">
    <source>
        <dbReference type="EMBL" id="GAH31921.1"/>
    </source>
</evidence>
<organism evidence="1">
    <name type="scientific">marine sediment metagenome</name>
    <dbReference type="NCBI Taxonomy" id="412755"/>
    <lineage>
        <taxon>unclassified sequences</taxon>
        <taxon>metagenomes</taxon>
        <taxon>ecological metagenomes</taxon>
    </lineage>
</organism>
<dbReference type="PANTHER" id="PTHR42928:SF5">
    <property type="entry name" value="BLR1237 PROTEIN"/>
    <property type="match status" value="1"/>
</dbReference>
<feature type="non-terminal residue" evidence="1">
    <location>
        <position position="125"/>
    </location>
</feature>
<name>X1EF57_9ZZZZ</name>
<dbReference type="InterPro" id="IPR005064">
    <property type="entry name" value="BUG"/>
</dbReference>
<comment type="caution">
    <text evidence="1">The sequence shown here is derived from an EMBL/GenBank/DDBJ whole genome shotgun (WGS) entry which is preliminary data.</text>
</comment>
<dbReference type="EMBL" id="BARU01014273">
    <property type="protein sequence ID" value="GAH31921.1"/>
    <property type="molecule type" value="Genomic_DNA"/>
</dbReference>
<protein>
    <recommendedName>
        <fullName evidence="2">SsuA/THI5-like domain-containing protein</fullName>
    </recommendedName>
</protein>
<gene>
    <name evidence="1" type="ORF">S03H2_25289</name>
</gene>
<dbReference type="Gene3D" id="3.40.190.10">
    <property type="entry name" value="Periplasmic binding protein-like II"/>
    <property type="match status" value="1"/>
</dbReference>